<dbReference type="PANTHER" id="PTHR23117:SF13">
    <property type="entry name" value="GUANYLATE KINASE"/>
    <property type="match status" value="1"/>
</dbReference>
<comment type="caution">
    <text evidence="7">The sequence shown here is derived from an EMBL/GenBank/DDBJ whole genome shotgun (WGS) entry which is preliminary data.</text>
</comment>
<dbReference type="EMBL" id="JACHXW010000027">
    <property type="protein sequence ID" value="MBB3155705.1"/>
    <property type="molecule type" value="Genomic_DNA"/>
</dbReference>
<dbReference type="InterPro" id="IPR008144">
    <property type="entry name" value="Guanylate_kin-like_dom"/>
</dbReference>
<reference evidence="7 8" key="1">
    <citation type="submission" date="2020-08" db="EMBL/GenBank/DDBJ databases">
        <title>Genomic Encyclopedia of Type Strains, Phase III (KMG-III): the genomes of soil and plant-associated and newly described type strains.</title>
        <authorList>
            <person name="Whitman W."/>
        </authorList>
    </citation>
    <scope>NUCLEOTIDE SEQUENCE [LARGE SCALE GENOMIC DNA]</scope>
    <source>
        <strain evidence="7 8">CECT 8234</strain>
    </source>
</reference>
<dbReference type="InterPro" id="IPR008145">
    <property type="entry name" value="GK/Ca_channel_bsu"/>
</dbReference>
<dbReference type="Proteomes" id="UP000518605">
    <property type="component" value="Unassembled WGS sequence"/>
</dbReference>
<dbReference type="InterPro" id="IPR027417">
    <property type="entry name" value="P-loop_NTPase"/>
</dbReference>
<evidence type="ECO:0000256" key="4">
    <source>
        <dbReference type="ARBA" id="ARBA00022777"/>
    </source>
</evidence>
<evidence type="ECO:0000256" key="3">
    <source>
        <dbReference type="ARBA" id="ARBA00022679"/>
    </source>
</evidence>
<evidence type="ECO:0000259" key="6">
    <source>
        <dbReference type="PROSITE" id="PS50052"/>
    </source>
</evidence>
<evidence type="ECO:0000256" key="5">
    <source>
        <dbReference type="ARBA" id="ARBA00048594"/>
    </source>
</evidence>
<gene>
    <name evidence="7" type="ORF">FHS16_005813</name>
</gene>
<keyword evidence="4 7" id="KW-0418">Kinase</keyword>
<comment type="function">
    <text evidence="1">Essential for recycling GMP and indirectly, cGMP.</text>
</comment>
<dbReference type="AlphaFoldDB" id="A0A7W5CDJ1"/>
<proteinExistence type="inferred from homology"/>
<dbReference type="PANTHER" id="PTHR23117">
    <property type="entry name" value="GUANYLATE KINASE-RELATED"/>
    <property type="match status" value="1"/>
</dbReference>
<evidence type="ECO:0000313" key="8">
    <source>
        <dbReference type="Proteomes" id="UP000518605"/>
    </source>
</evidence>
<dbReference type="SMART" id="SM00072">
    <property type="entry name" value="GuKc"/>
    <property type="match status" value="1"/>
</dbReference>
<evidence type="ECO:0000256" key="1">
    <source>
        <dbReference type="ARBA" id="ARBA00003531"/>
    </source>
</evidence>
<keyword evidence="8" id="KW-1185">Reference proteome</keyword>
<comment type="similarity">
    <text evidence="2">Belongs to the guanylate kinase family.</text>
</comment>
<accession>A0A7W5CDJ1</accession>
<evidence type="ECO:0000313" key="7">
    <source>
        <dbReference type="EMBL" id="MBB3155705.1"/>
    </source>
</evidence>
<dbReference type="RefSeq" id="WP_183570604.1">
    <property type="nucleotide sequence ID" value="NZ_CBCSLB010000027.1"/>
</dbReference>
<dbReference type="GO" id="GO:0005829">
    <property type="term" value="C:cytosol"/>
    <property type="evidence" value="ECO:0007669"/>
    <property type="project" value="TreeGrafter"/>
</dbReference>
<keyword evidence="3 7" id="KW-0808">Transferase</keyword>
<dbReference type="Pfam" id="PF00625">
    <property type="entry name" value="Guanylate_kin"/>
    <property type="match status" value="1"/>
</dbReference>
<dbReference type="Gene3D" id="3.40.50.300">
    <property type="entry name" value="P-loop containing nucleotide triphosphate hydrolases"/>
    <property type="match status" value="1"/>
</dbReference>
<name>A0A7W5CDJ1_9BACL</name>
<organism evidence="7 8">
    <name type="scientific">Paenibacillus endophyticus</name>
    <dbReference type="NCBI Taxonomy" id="1294268"/>
    <lineage>
        <taxon>Bacteria</taxon>
        <taxon>Bacillati</taxon>
        <taxon>Bacillota</taxon>
        <taxon>Bacilli</taxon>
        <taxon>Bacillales</taxon>
        <taxon>Paenibacillaceae</taxon>
        <taxon>Paenibacillus</taxon>
    </lineage>
</organism>
<protein>
    <submittedName>
        <fullName evidence="7">Guanylate kinase</fullName>
        <ecNumber evidence="7">2.7.4.8</ecNumber>
    </submittedName>
</protein>
<dbReference type="PROSITE" id="PS50052">
    <property type="entry name" value="GUANYLATE_KINASE_2"/>
    <property type="match status" value="1"/>
</dbReference>
<dbReference type="SUPFAM" id="SSF52540">
    <property type="entry name" value="P-loop containing nucleoside triphosphate hydrolases"/>
    <property type="match status" value="1"/>
</dbReference>
<sequence>MVKPYLFLFTGTSGSGRKTAAHKALQGSGIAHIPSCTDRPLRDKERPDMDYRYVSKEQFDQLAAEGFFTESVRIDRHRYGIGKRYLDLALHAGNSAYLILNREGSDTIRKLYGDRAIRIFLYVDKKTVSERLESKGTSFEIINSYLDHYSEEVTYRKYCEHIIENVTIEETVMQIKAIISSYLQAN</sequence>
<dbReference type="EC" id="2.7.4.8" evidence="7"/>
<dbReference type="GO" id="GO:0004385">
    <property type="term" value="F:GMP kinase activity"/>
    <property type="evidence" value="ECO:0007669"/>
    <property type="project" value="UniProtKB-EC"/>
</dbReference>
<evidence type="ECO:0000256" key="2">
    <source>
        <dbReference type="ARBA" id="ARBA00005790"/>
    </source>
</evidence>
<comment type="catalytic activity">
    <reaction evidence="5">
        <text>GMP + ATP = GDP + ADP</text>
        <dbReference type="Rhea" id="RHEA:20780"/>
        <dbReference type="ChEBI" id="CHEBI:30616"/>
        <dbReference type="ChEBI" id="CHEBI:58115"/>
        <dbReference type="ChEBI" id="CHEBI:58189"/>
        <dbReference type="ChEBI" id="CHEBI:456216"/>
        <dbReference type="EC" id="2.7.4.8"/>
    </reaction>
</comment>
<feature type="domain" description="Guanylate kinase-like" evidence="6">
    <location>
        <begin position="4"/>
        <end position="180"/>
    </location>
</feature>